<dbReference type="HOGENOM" id="CLU_1202984_0_0_4"/>
<protein>
    <recommendedName>
        <fullName evidence="4">Lipoprotein</fullName>
    </recommendedName>
</protein>
<reference evidence="3" key="1">
    <citation type="journal article" date="2014" name="Stand. Genomic Sci.">
        <title>Complete genome sequence of Burkholderia phymatum STM815(T), a broad host range and efficient nitrogen-fixing symbiont of Mimosa species.</title>
        <authorList>
            <person name="Moulin L."/>
            <person name="Klonowska A."/>
            <person name="Caroline B."/>
            <person name="Booth K."/>
            <person name="Vriezen J.A."/>
            <person name="Melkonian R."/>
            <person name="James E.K."/>
            <person name="Young J.P."/>
            <person name="Bena G."/>
            <person name="Hauser L."/>
            <person name="Land M."/>
            <person name="Kyrpides N."/>
            <person name="Bruce D."/>
            <person name="Chain P."/>
            <person name="Copeland A."/>
            <person name="Pitluck S."/>
            <person name="Woyke T."/>
            <person name="Lizotte-Waniewski M."/>
            <person name="Bristow J."/>
            <person name="Riley M."/>
        </authorList>
    </citation>
    <scope>NUCLEOTIDE SEQUENCE [LARGE SCALE GENOMIC DNA]</scope>
    <source>
        <strain evidence="3">DSM 17167 / CIP 108236 / LMG 21445 / STM815</strain>
        <plasmid evidence="3">Plasmid pBPHY01</plasmid>
    </source>
</reference>
<evidence type="ECO:0008006" key="4">
    <source>
        <dbReference type="Google" id="ProtNLM"/>
    </source>
</evidence>
<accession>B2JSV7</accession>
<feature type="signal peptide" evidence="1">
    <location>
        <begin position="1"/>
        <end position="28"/>
    </location>
</feature>
<dbReference type="OrthoDB" id="9093933at2"/>
<dbReference type="RefSeq" id="WP_012405819.1">
    <property type="nucleotide sequence ID" value="NC_010625.1"/>
</dbReference>
<name>B2JSV7_PARP8</name>
<sequence length="243" mass="24077" precursor="true">MILRVARFVRPALSALSAALLATLAACGGGSVCISFDGCVAANPAPSVALAGTAATGKALASANVNATCAQGAGATLSDGGGRYSLAFNATLPCMITVTSAGTTLHSLAFAGGTFNTTPETDLMIVYLAAQLGTSESNLIASFSGNTQFQQALANQSNVLAAQSAVVTNLQQHYALTLAVPAFLSTPFTVGQAGVDSDLDALAKAGAIDSNGMPDPAAVSLMTQAGLAHPLAKVSVTSASIRQ</sequence>
<dbReference type="PROSITE" id="PS51257">
    <property type="entry name" value="PROKAR_LIPOPROTEIN"/>
    <property type="match status" value="1"/>
</dbReference>
<feature type="chain" id="PRO_5002778158" description="Lipoprotein" evidence="1">
    <location>
        <begin position="29"/>
        <end position="243"/>
    </location>
</feature>
<dbReference type="EMBL" id="CP001045">
    <property type="protein sequence ID" value="ACC75660.1"/>
    <property type="molecule type" value="Genomic_DNA"/>
</dbReference>
<dbReference type="KEGG" id="bph:Bphy_6632"/>
<proteinExistence type="predicted"/>
<geneLocation type="plasmid" evidence="2 3">
    <name>pBPHY01</name>
</geneLocation>
<evidence type="ECO:0000313" key="2">
    <source>
        <dbReference type="EMBL" id="ACC75660.1"/>
    </source>
</evidence>
<evidence type="ECO:0000256" key="1">
    <source>
        <dbReference type="SAM" id="SignalP"/>
    </source>
</evidence>
<keyword evidence="2" id="KW-0614">Plasmid</keyword>
<keyword evidence="1" id="KW-0732">Signal</keyword>
<organism evidence="2 3">
    <name type="scientific">Paraburkholderia phymatum (strain DSM 17167 / CIP 108236 / LMG 21445 / STM815)</name>
    <name type="common">Burkholderia phymatum</name>
    <dbReference type="NCBI Taxonomy" id="391038"/>
    <lineage>
        <taxon>Bacteria</taxon>
        <taxon>Pseudomonadati</taxon>
        <taxon>Pseudomonadota</taxon>
        <taxon>Betaproteobacteria</taxon>
        <taxon>Burkholderiales</taxon>
        <taxon>Burkholderiaceae</taxon>
        <taxon>Paraburkholderia</taxon>
    </lineage>
</organism>
<evidence type="ECO:0000313" key="3">
    <source>
        <dbReference type="Proteomes" id="UP000001192"/>
    </source>
</evidence>
<dbReference type="Proteomes" id="UP000001192">
    <property type="component" value="Plasmid pBPHY01"/>
</dbReference>
<gene>
    <name evidence="2" type="ordered locus">Bphy_6632</name>
</gene>
<keyword evidence="3" id="KW-1185">Reference proteome</keyword>
<dbReference type="AlphaFoldDB" id="B2JSV7"/>